<dbReference type="InterPro" id="IPR043504">
    <property type="entry name" value="Peptidase_S1_PA_chymotrypsin"/>
</dbReference>
<dbReference type="GO" id="GO:0004252">
    <property type="term" value="F:serine-type endopeptidase activity"/>
    <property type="evidence" value="ECO:0007669"/>
    <property type="project" value="InterPro"/>
</dbReference>
<reference evidence="8" key="1">
    <citation type="submission" date="2025-08" db="UniProtKB">
        <authorList>
            <consortium name="RefSeq"/>
        </authorList>
    </citation>
    <scope>IDENTIFICATION</scope>
</reference>
<dbReference type="GO" id="GO:0006508">
    <property type="term" value="P:proteolysis"/>
    <property type="evidence" value="ECO:0007669"/>
    <property type="project" value="UniProtKB-KW"/>
</dbReference>
<evidence type="ECO:0000256" key="5">
    <source>
        <dbReference type="SAM" id="SignalP"/>
    </source>
</evidence>
<dbReference type="SMART" id="SM00020">
    <property type="entry name" value="Tryp_SPc"/>
    <property type="match status" value="1"/>
</dbReference>
<evidence type="ECO:0000256" key="4">
    <source>
        <dbReference type="ARBA" id="ARBA00023157"/>
    </source>
</evidence>
<keyword evidence="2" id="KW-0378">Hydrolase</keyword>
<feature type="domain" description="Peptidase S1" evidence="6">
    <location>
        <begin position="23"/>
        <end position="281"/>
    </location>
</feature>
<dbReference type="InterPro" id="IPR001254">
    <property type="entry name" value="Trypsin_dom"/>
</dbReference>
<evidence type="ECO:0000256" key="2">
    <source>
        <dbReference type="ARBA" id="ARBA00022801"/>
    </source>
</evidence>
<dbReference type="KEGG" id="tnl:113504189"/>
<dbReference type="Proteomes" id="UP000322000">
    <property type="component" value="Chromosome 21"/>
</dbReference>
<dbReference type="GeneID" id="113504189"/>
<dbReference type="InterPro" id="IPR018114">
    <property type="entry name" value="TRYPSIN_HIS"/>
</dbReference>
<gene>
    <name evidence="8" type="primary">LOC113504189</name>
</gene>
<keyword evidence="7" id="KW-1185">Reference proteome</keyword>
<evidence type="ECO:0000313" key="7">
    <source>
        <dbReference type="Proteomes" id="UP000322000"/>
    </source>
</evidence>
<dbReference type="PANTHER" id="PTHR24276:SF98">
    <property type="entry name" value="FI18310P1-RELATED"/>
    <property type="match status" value="1"/>
</dbReference>
<dbReference type="InterPro" id="IPR050430">
    <property type="entry name" value="Peptidase_S1"/>
</dbReference>
<dbReference type="InParanoid" id="A0A7E5WN92"/>
<feature type="signal peptide" evidence="5">
    <location>
        <begin position="1"/>
        <end position="18"/>
    </location>
</feature>
<dbReference type="InterPro" id="IPR009003">
    <property type="entry name" value="Peptidase_S1_PA"/>
</dbReference>
<feature type="chain" id="PRO_5028905040" evidence="5">
    <location>
        <begin position="19"/>
        <end position="284"/>
    </location>
</feature>
<evidence type="ECO:0000256" key="1">
    <source>
        <dbReference type="ARBA" id="ARBA00022670"/>
    </source>
</evidence>
<keyword evidence="5" id="KW-0732">Signal</keyword>
<accession>A0A7E5WN92</accession>
<dbReference type="PROSITE" id="PS00134">
    <property type="entry name" value="TRYPSIN_HIS"/>
    <property type="match status" value="1"/>
</dbReference>
<dbReference type="Pfam" id="PF00089">
    <property type="entry name" value="Trypsin"/>
    <property type="match status" value="1"/>
</dbReference>
<proteinExistence type="predicted"/>
<sequence>MQVTVLFSLLISMHKAWSFNLRILGGEDASESDYPYVVKIMSIYAGAPPRDTDRVIERKHVCTGAVLTQTWTLTAGHCVGAANRLVEKDVVRKNVIWAASVATPASAGAQNSSGIIVDIKAFHKHPAFKDLTFTGKTYLENNVAMVHTDPLVLKEYVKVSAIDYGGLLGHEAKSIGYGVSSNRSRRIDNKPLQVLPVILVECPKGTGIYPVVCAASRCSTQRPVLCGPDGGGPLIHPAGLIAITSWNPEKDCYVPLRSRRPDTGKLTPISPYLTWITSHIISAR</sequence>
<organism evidence="7 8">
    <name type="scientific">Trichoplusia ni</name>
    <name type="common">Cabbage looper</name>
    <dbReference type="NCBI Taxonomy" id="7111"/>
    <lineage>
        <taxon>Eukaryota</taxon>
        <taxon>Metazoa</taxon>
        <taxon>Ecdysozoa</taxon>
        <taxon>Arthropoda</taxon>
        <taxon>Hexapoda</taxon>
        <taxon>Insecta</taxon>
        <taxon>Pterygota</taxon>
        <taxon>Neoptera</taxon>
        <taxon>Endopterygota</taxon>
        <taxon>Lepidoptera</taxon>
        <taxon>Glossata</taxon>
        <taxon>Ditrysia</taxon>
        <taxon>Noctuoidea</taxon>
        <taxon>Noctuidae</taxon>
        <taxon>Plusiinae</taxon>
        <taxon>Trichoplusia</taxon>
    </lineage>
</organism>
<evidence type="ECO:0000313" key="8">
    <source>
        <dbReference type="RefSeq" id="XP_026742159.1"/>
    </source>
</evidence>
<dbReference type="Gene3D" id="2.40.10.10">
    <property type="entry name" value="Trypsin-like serine proteases"/>
    <property type="match status" value="1"/>
</dbReference>
<dbReference type="RefSeq" id="XP_026742159.1">
    <property type="nucleotide sequence ID" value="XM_026886358.1"/>
</dbReference>
<dbReference type="OrthoDB" id="7452977at2759"/>
<dbReference type="AlphaFoldDB" id="A0A7E5WN92"/>
<evidence type="ECO:0000259" key="6">
    <source>
        <dbReference type="PROSITE" id="PS50240"/>
    </source>
</evidence>
<keyword evidence="3" id="KW-0720">Serine protease</keyword>
<keyword evidence="4" id="KW-1015">Disulfide bond</keyword>
<keyword evidence="1" id="KW-0645">Protease</keyword>
<name>A0A7E5WN92_TRINI</name>
<evidence type="ECO:0000256" key="3">
    <source>
        <dbReference type="ARBA" id="ARBA00022825"/>
    </source>
</evidence>
<dbReference type="PANTHER" id="PTHR24276">
    <property type="entry name" value="POLYSERASE-RELATED"/>
    <property type="match status" value="1"/>
</dbReference>
<protein>
    <submittedName>
        <fullName evidence="8">Granzyme M-like</fullName>
    </submittedName>
</protein>
<dbReference type="PROSITE" id="PS50240">
    <property type="entry name" value="TRYPSIN_DOM"/>
    <property type="match status" value="1"/>
</dbReference>
<dbReference type="SUPFAM" id="SSF50494">
    <property type="entry name" value="Trypsin-like serine proteases"/>
    <property type="match status" value="1"/>
</dbReference>